<dbReference type="HOGENOM" id="CLU_1517648_0_0_1"/>
<keyword evidence="1" id="KW-0472">Membrane</keyword>
<protein>
    <submittedName>
        <fullName evidence="2">Uncharacterized protein</fullName>
    </submittedName>
</protein>
<name>A0A067M6A1_BOTB1</name>
<feature type="transmembrane region" description="Helical" evidence="1">
    <location>
        <begin position="115"/>
        <end position="138"/>
    </location>
</feature>
<dbReference type="EMBL" id="KL198114">
    <property type="protein sequence ID" value="KDQ07121.1"/>
    <property type="molecule type" value="Genomic_DNA"/>
</dbReference>
<dbReference type="Proteomes" id="UP000027195">
    <property type="component" value="Unassembled WGS sequence"/>
</dbReference>
<dbReference type="AlphaFoldDB" id="A0A067M6A1"/>
<evidence type="ECO:0000313" key="2">
    <source>
        <dbReference type="EMBL" id="KDQ07121.1"/>
    </source>
</evidence>
<gene>
    <name evidence="2" type="ORF">BOTBODRAFT_616458</name>
</gene>
<keyword evidence="1" id="KW-1133">Transmembrane helix</keyword>
<sequence>MSDFGWSAGHLSSSSRVWSTWATISYLRVNVCVAVGKYRAWALVDTSIYASVIAGTFFQLLSPSRHCGFPESSAYFVRTRRSSHCHLFFHISHTHTRCTTLIILPPTLLYFYHPALYHFILWILRHSVSVAFLYHLFFRIASSSVLLTPIAVFFFSALSLSGHAAFYHYSYYYHYYC</sequence>
<keyword evidence="1" id="KW-0812">Transmembrane</keyword>
<evidence type="ECO:0000313" key="3">
    <source>
        <dbReference type="Proteomes" id="UP000027195"/>
    </source>
</evidence>
<proteinExistence type="predicted"/>
<organism evidence="2 3">
    <name type="scientific">Botryobasidium botryosum (strain FD-172 SS1)</name>
    <dbReference type="NCBI Taxonomy" id="930990"/>
    <lineage>
        <taxon>Eukaryota</taxon>
        <taxon>Fungi</taxon>
        <taxon>Dikarya</taxon>
        <taxon>Basidiomycota</taxon>
        <taxon>Agaricomycotina</taxon>
        <taxon>Agaricomycetes</taxon>
        <taxon>Cantharellales</taxon>
        <taxon>Botryobasidiaceae</taxon>
        <taxon>Botryobasidium</taxon>
    </lineage>
</organism>
<evidence type="ECO:0000256" key="1">
    <source>
        <dbReference type="SAM" id="Phobius"/>
    </source>
</evidence>
<keyword evidence="3" id="KW-1185">Reference proteome</keyword>
<accession>A0A067M6A1</accession>
<dbReference type="InParanoid" id="A0A067M6A1"/>
<reference evidence="3" key="1">
    <citation type="journal article" date="2014" name="Proc. Natl. Acad. Sci. U.S.A.">
        <title>Extensive sampling of basidiomycete genomes demonstrates inadequacy of the white-rot/brown-rot paradigm for wood decay fungi.</title>
        <authorList>
            <person name="Riley R."/>
            <person name="Salamov A.A."/>
            <person name="Brown D.W."/>
            <person name="Nagy L.G."/>
            <person name="Floudas D."/>
            <person name="Held B.W."/>
            <person name="Levasseur A."/>
            <person name="Lombard V."/>
            <person name="Morin E."/>
            <person name="Otillar R."/>
            <person name="Lindquist E.A."/>
            <person name="Sun H."/>
            <person name="LaButti K.M."/>
            <person name="Schmutz J."/>
            <person name="Jabbour D."/>
            <person name="Luo H."/>
            <person name="Baker S.E."/>
            <person name="Pisabarro A.G."/>
            <person name="Walton J.D."/>
            <person name="Blanchette R.A."/>
            <person name="Henrissat B."/>
            <person name="Martin F."/>
            <person name="Cullen D."/>
            <person name="Hibbett D.S."/>
            <person name="Grigoriev I.V."/>
        </authorList>
    </citation>
    <scope>NUCLEOTIDE SEQUENCE [LARGE SCALE GENOMIC DNA]</scope>
    <source>
        <strain evidence="3">FD-172 SS1</strain>
    </source>
</reference>
<feature type="transmembrane region" description="Helical" evidence="1">
    <location>
        <begin position="145"/>
        <end position="166"/>
    </location>
</feature>